<feature type="binding site" evidence="6">
    <location>
        <position position="246"/>
    </location>
    <ligand>
        <name>substrate</name>
    </ligand>
</feature>
<dbReference type="Proteomes" id="UP001523566">
    <property type="component" value="Unassembled WGS sequence"/>
</dbReference>
<dbReference type="SUPFAM" id="SSF53784">
    <property type="entry name" value="Phosphofructokinase"/>
    <property type="match status" value="1"/>
</dbReference>
<comment type="similarity">
    <text evidence="6">Belongs to the phosphofructokinase type A (PFKA) family. PPi-dependent PFK group II subfamily. Clade 'B2' sub-subfamily.</text>
</comment>
<feature type="binding site" evidence="6">
    <location>
        <position position="12"/>
    </location>
    <ligand>
        <name>diphosphate</name>
        <dbReference type="ChEBI" id="CHEBI:33019"/>
    </ligand>
</feature>
<keyword evidence="9" id="KW-1185">Reference proteome</keyword>
<dbReference type="PRINTS" id="PR00476">
    <property type="entry name" value="PHFRCTKINASE"/>
</dbReference>
<keyword evidence="5 6" id="KW-0460">Magnesium</keyword>
<comment type="caution">
    <text evidence="6">Lacks conserved residue(s) required for the propagation of feature annotation.</text>
</comment>
<evidence type="ECO:0000259" key="7">
    <source>
        <dbReference type="Pfam" id="PF00365"/>
    </source>
</evidence>
<dbReference type="EC" id="2.7.1.90" evidence="6"/>
<dbReference type="InterPro" id="IPR035966">
    <property type="entry name" value="PKF_sf"/>
</dbReference>
<comment type="function">
    <text evidence="6">Catalyzes the phosphorylation of D-fructose 6-phosphate, the first committing step of glycolysis. Uses inorganic phosphate (PPi) as phosphoryl donor instead of ATP like common ATP-dependent phosphofructokinases (ATP-PFKs), which renders the reaction reversible, and can thus function both in glycolysis and gluconeogenesis. Consistently, PPi-PFK can replace the enzymes of both the forward (ATP-PFK) and reverse (fructose-bisphosphatase (FBPase)) reactions.</text>
</comment>
<feature type="site" description="Important for catalytic activity; stabilizes the transition state when the phosphoryl donor is PPi" evidence="6">
    <location>
        <position position="140"/>
    </location>
</feature>
<comment type="pathway">
    <text evidence="6">Carbohydrate degradation; glycolysis; D-glyceraldehyde 3-phosphate and glycerone phosphate from D-glucose: step 3/4.</text>
</comment>
<protein>
    <recommendedName>
        <fullName evidence="6">Pyrophosphate--fructose 6-phosphate 1-phosphotransferase</fullName>
        <ecNumber evidence="6">2.7.1.90</ecNumber>
    </recommendedName>
    <alternativeName>
        <fullName evidence="6">6-phosphofructokinase, pyrophosphate dependent</fullName>
    </alternativeName>
    <alternativeName>
        <fullName evidence="6">PPi-dependent phosphofructokinase</fullName>
        <shortName evidence="6">PPi-PFK</shortName>
    </alternativeName>
    <alternativeName>
        <fullName evidence="6">Pyrophosphate-dependent 6-phosphofructose-1-kinase</fullName>
    </alternativeName>
</protein>
<gene>
    <name evidence="6" type="primary">pfp</name>
    <name evidence="8" type="ORF">NK125_10265</name>
</gene>
<comment type="caution">
    <text evidence="8">The sequence shown here is derived from an EMBL/GenBank/DDBJ whole genome shotgun (WGS) entry which is preliminary data.</text>
</comment>
<comment type="cofactor">
    <cofactor evidence="1 6">
        <name>Mg(2+)</name>
        <dbReference type="ChEBI" id="CHEBI:18420"/>
    </cofactor>
</comment>
<dbReference type="Pfam" id="PF00365">
    <property type="entry name" value="PFK"/>
    <property type="match status" value="1"/>
</dbReference>
<proteinExistence type="inferred from homology"/>
<dbReference type="Gene3D" id="3.40.50.450">
    <property type="match status" value="1"/>
</dbReference>
<evidence type="ECO:0000256" key="3">
    <source>
        <dbReference type="ARBA" id="ARBA00022723"/>
    </source>
</evidence>
<feature type="binding site" evidence="6">
    <location>
        <position position="113"/>
    </location>
    <ligand>
        <name>Mg(2+)</name>
        <dbReference type="ChEBI" id="CHEBI:18420"/>
        <note>catalytic</note>
    </ligand>
</feature>
<comment type="subcellular location">
    <subcellularLocation>
        <location evidence="6">Cytoplasm</location>
    </subcellularLocation>
</comment>
<keyword evidence="2 6" id="KW-0808">Transferase</keyword>
<keyword evidence="6" id="KW-0963">Cytoplasm</keyword>
<dbReference type="EMBL" id="JAMZFW010000014">
    <property type="protein sequence ID" value="MCP1102800.1"/>
    <property type="molecule type" value="Genomic_DNA"/>
</dbReference>
<comment type="catalytic activity">
    <reaction evidence="6">
        <text>beta-D-fructose 6-phosphate + diphosphate = beta-D-fructose 1,6-bisphosphate + phosphate + H(+)</text>
        <dbReference type="Rhea" id="RHEA:13613"/>
        <dbReference type="ChEBI" id="CHEBI:15378"/>
        <dbReference type="ChEBI" id="CHEBI:32966"/>
        <dbReference type="ChEBI" id="CHEBI:33019"/>
        <dbReference type="ChEBI" id="CHEBI:43474"/>
        <dbReference type="ChEBI" id="CHEBI:57634"/>
        <dbReference type="EC" id="2.7.1.90"/>
    </reaction>
</comment>
<dbReference type="HAMAP" id="MF_01978">
    <property type="entry name" value="Phosphofructokinase_II_B2"/>
    <property type="match status" value="1"/>
</dbReference>
<name>A0ABT1EAD1_9FIRM</name>
<sequence length="420" mass="46277">MKKNVIVGQSGGPTAAINSSLAGVYRTAKDRGAKKVYGMIYGVQGLLEGRYIDLADHIKTELDVELLKRTPAAFLGSCRYKLPEIFEDKSVYEKIFQIMDELEIEAFIYIGGNDSMDTIKKLSDYAIVTGHPTRFIGCPKTIDNDLALTDHTPGFGSAAKYIGTSMKEIIRDSFCLEYSKGLVTIVEIMGRNAGWLTGAVALSKGEDCEGPDLIYLPEIPFDLNIFTEKVKKLLEEKNSVVVAVSEGIRLENGEYVCSMGNQIDFVDAFGHKQLSGTASFLSSYIAGEFGCKTRAIELSTLQRAASHAASRVDILEAYQVGGAAVKAADEGDTGKMVVLNRLSDDPYQCGTEVKDVHKIANDEKLVPRKWVNKEGNYVTEEFVSYVKPLIQGDVSPVMVDGIPRHLYQPEELRNRKKIKK</sequence>
<dbReference type="InterPro" id="IPR000023">
    <property type="entry name" value="Phosphofructokinase_dom"/>
</dbReference>
<evidence type="ECO:0000256" key="6">
    <source>
        <dbReference type="HAMAP-Rule" id="MF_01978"/>
    </source>
</evidence>
<feature type="site" description="Important for catalytic activity and substrate specificity; stabilizes the transition state when the phosphoryl donor is PPi; prevents ATP from binding by mimicking the alpha-phosphate group of ATP" evidence="6">
    <location>
        <position position="114"/>
    </location>
</feature>
<evidence type="ECO:0000256" key="1">
    <source>
        <dbReference type="ARBA" id="ARBA00001946"/>
    </source>
</evidence>
<organism evidence="8 9">
    <name type="scientific">Aequitasia blattaphilus</name>
    <dbReference type="NCBI Taxonomy" id="2949332"/>
    <lineage>
        <taxon>Bacteria</taxon>
        <taxon>Bacillati</taxon>
        <taxon>Bacillota</taxon>
        <taxon>Clostridia</taxon>
        <taxon>Lachnospirales</taxon>
        <taxon>Lachnospiraceae</taxon>
        <taxon>Aequitasia</taxon>
    </lineage>
</organism>
<keyword evidence="6" id="KW-0324">Glycolysis</keyword>
<feature type="binding site" evidence="6">
    <location>
        <begin position="189"/>
        <end position="191"/>
    </location>
    <ligand>
        <name>substrate</name>
    </ligand>
</feature>
<dbReference type="PANTHER" id="PTHR45770">
    <property type="entry name" value="ATP-DEPENDENT 6-PHOSPHOFRUCTOKINASE 1"/>
    <property type="match status" value="1"/>
</dbReference>
<feature type="domain" description="Phosphofructokinase" evidence="7">
    <location>
        <begin position="5"/>
        <end position="327"/>
    </location>
</feature>
<dbReference type="RefSeq" id="WP_262066587.1">
    <property type="nucleotide sequence ID" value="NZ_JAMXOD010000014.1"/>
</dbReference>
<dbReference type="InterPro" id="IPR011404">
    <property type="entry name" value="PPi-PFK"/>
</dbReference>
<feature type="binding site" evidence="6">
    <location>
        <begin position="141"/>
        <end position="143"/>
    </location>
    <ligand>
        <name>substrate</name>
    </ligand>
</feature>
<comment type="subunit">
    <text evidence="6">Homodimer.</text>
</comment>
<evidence type="ECO:0000313" key="9">
    <source>
        <dbReference type="Proteomes" id="UP001523566"/>
    </source>
</evidence>
<evidence type="ECO:0000256" key="2">
    <source>
        <dbReference type="ARBA" id="ARBA00022679"/>
    </source>
</evidence>
<dbReference type="NCBIfam" id="NF010675">
    <property type="entry name" value="PRK14072.1"/>
    <property type="match status" value="1"/>
</dbReference>
<dbReference type="InterPro" id="IPR022953">
    <property type="entry name" value="ATP_PFK"/>
</dbReference>
<evidence type="ECO:0000256" key="5">
    <source>
        <dbReference type="ARBA" id="ARBA00022842"/>
    </source>
</evidence>
<reference evidence="8 9" key="1">
    <citation type="journal article" date="2022" name="Genome Biol. Evol.">
        <title>Host diet, physiology and behaviors set the stage for Lachnospiraceae cladogenesis.</title>
        <authorList>
            <person name="Vera-Ponce De Leon A."/>
            <person name="Schneider M."/>
            <person name="Jahnes B.C."/>
            <person name="Sadowski V."/>
            <person name="Camuy-Velez L.A."/>
            <person name="Duan J."/>
            <person name="Sabree Z.L."/>
        </authorList>
    </citation>
    <scope>NUCLEOTIDE SEQUENCE [LARGE SCALE GENOMIC DNA]</scope>
    <source>
        <strain evidence="8 9">PAL113</strain>
    </source>
</reference>
<comment type="activity regulation">
    <text evidence="6">Non-allosteric.</text>
</comment>
<accession>A0ABT1EAD1</accession>
<evidence type="ECO:0000256" key="4">
    <source>
        <dbReference type="ARBA" id="ARBA00022777"/>
    </source>
</evidence>
<keyword evidence="4 6" id="KW-0418">Kinase</keyword>
<evidence type="ECO:0000313" key="8">
    <source>
        <dbReference type="EMBL" id="MCP1102800.1"/>
    </source>
</evidence>
<dbReference type="Gene3D" id="3.40.50.460">
    <property type="entry name" value="Phosphofructokinase domain"/>
    <property type="match status" value="1"/>
</dbReference>
<dbReference type="InterPro" id="IPR050929">
    <property type="entry name" value="PFKA"/>
</dbReference>
<dbReference type="PIRSF" id="PIRSF036483">
    <property type="entry name" value="PFK_XF0274"/>
    <property type="match status" value="1"/>
</dbReference>
<keyword evidence="3 6" id="KW-0479">Metal-binding</keyword>
<feature type="active site" description="Proton acceptor" evidence="6">
    <location>
        <position position="143"/>
    </location>
</feature>